<dbReference type="FunFam" id="3.30.70.270:FF:000001">
    <property type="entry name" value="Diguanylate cyclase domain protein"/>
    <property type="match status" value="1"/>
</dbReference>
<keyword evidence="1" id="KW-0812">Transmembrane</keyword>
<dbReference type="AlphaFoldDB" id="A0A7C9K7P3"/>
<feature type="transmembrane region" description="Helical" evidence="1">
    <location>
        <begin position="12"/>
        <end position="31"/>
    </location>
</feature>
<dbReference type="GO" id="GO:0016020">
    <property type="term" value="C:membrane"/>
    <property type="evidence" value="ECO:0007669"/>
    <property type="project" value="InterPro"/>
</dbReference>
<dbReference type="InterPro" id="IPR050706">
    <property type="entry name" value="Cyclic-di-GMP_PDE-like"/>
</dbReference>
<gene>
    <name evidence="5" type="ORF">GZ085_00625</name>
</gene>
<dbReference type="Proteomes" id="UP000483432">
    <property type="component" value="Unassembled WGS sequence"/>
</dbReference>
<dbReference type="Gene3D" id="3.30.70.270">
    <property type="match status" value="1"/>
</dbReference>
<dbReference type="PROSITE" id="PS50887">
    <property type="entry name" value="GGDEF"/>
    <property type="match status" value="1"/>
</dbReference>
<keyword evidence="1" id="KW-1133">Transmembrane helix</keyword>
<proteinExistence type="predicted"/>
<feature type="domain" description="EAL" evidence="2">
    <location>
        <begin position="444"/>
        <end position="699"/>
    </location>
</feature>
<dbReference type="NCBIfam" id="TIGR00254">
    <property type="entry name" value="GGDEF"/>
    <property type="match status" value="1"/>
</dbReference>
<dbReference type="Pfam" id="PF00672">
    <property type="entry name" value="HAMP"/>
    <property type="match status" value="1"/>
</dbReference>
<dbReference type="Gene3D" id="3.20.20.450">
    <property type="entry name" value="EAL domain"/>
    <property type="match status" value="1"/>
</dbReference>
<dbReference type="InterPro" id="IPR001633">
    <property type="entry name" value="EAL_dom"/>
</dbReference>
<name>A0A7C9K7P3_9PROT</name>
<dbReference type="Pfam" id="PF00563">
    <property type="entry name" value="EAL"/>
    <property type="match status" value="1"/>
</dbReference>
<feature type="domain" description="HAMP" evidence="3">
    <location>
        <begin position="201"/>
        <end position="253"/>
    </location>
</feature>
<dbReference type="GO" id="GO:0007165">
    <property type="term" value="P:signal transduction"/>
    <property type="evidence" value="ECO:0007669"/>
    <property type="project" value="InterPro"/>
</dbReference>
<dbReference type="InterPro" id="IPR043128">
    <property type="entry name" value="Rev_trsase/Diguanyl_cyclase"/>
</dbReference>
<dbReference type="PANTHER" id="PTHR33121">
    <property type="entry name" value="CYCLIC DI-GMP PHOSPHODIESTERASE PDEF"/>
    <property type="match status" value="1"/>
</dbReference>
<dbReference type="InterPro" id="IPR000160">
    <property type="entry name" value="GGDEF_dom"/>
</dbReference>
<dbReference type="SUPFAM" id="SSF158472">
    <property type="entry name" value="HAMP domain-like"/>
    <property type="match status" value="1"/>
</dbReference>
<evidence type="ECO:0000313" key="5">
    <source>
        <dbReference type="EMBL" id="NDP46895.1"/>
    </source>
</evidence>
<dbReference type="SUPFAM" id="SSF55073">
    <property type="entry name" value="Nucleotide cyclase"/>
    <property type="match status" value="1"/>
</dbReference>
<dbReference type="SMART" id="SM00052">
    <property type="entry name" value="EAL"/>
    <property type="match status" value="1"/>
</dbReference>
<dbReference type="InterPro" id="IPR029787">
    <property type="entry name" value="Nucleotide_cyclase"/>
</dbReference>
<dbReference type="Pfam" id="PF00990">
    <property type="entry name" value="GGDEF"/>
    <property type="match status" value="1"/>
</dbReference>
<dbReference type="InterPro" id="IPR003660">
    <property type="entry name" value="HAMP_dom"/>
</dbReference>
<evidence type="ECO:0000256" key="1">
    <source>
        <dbReference type="SAM" id="Phobius"/>
    </source>
</evidence>
<dbReference type="CDD" id="cd01948">
    <property type="entry name" value="EAL"/>
    <property type="match status" value="1"/>
</dbReference>
<feature type="domain" description="GGDEF" evidence="4">
    <location>
        <begin position="300"/>
        <end position="433"/>
    </location>
</feature>
<reference evidence="5 6" key="1">
    <citation type="submission" date="2019-09" db="EMBL/GenBank/DDBJ databases">
        <title>H2 Metabolism Revealed by Metagenomic Analysis in Subglacial Sediment of East Antarctica.</title>
        <authorList>
            <person name="Yang Z."/>
            <person name="Zhang Y."/>
            <person name="Lv Y."/>
            <person name="Yan W."/>
            <person name="Xiao X."/>
            <person name="Sun B."/>
            <person name="Ma H."/>
        </authorList>
    </citation>
    <scope>NUCLEOTIDE SEQUENCE [LARGE SCALE GENOMIC DNA]</scope>
    <source>
        <strain evidence="5">Bin2_2</strain>
    </source>
</reference>
<feature type="transmembrane region" description="Helical" evidence="1">
    <location>
        <begin position="177"/>
        <end position="197"/>
    </location>
</feature>
<dbReference type="InterPro" id="IPR019247">
    <property type="entry name" value="Histidine_kinase_BarA_N"/>
</dbReference>
<organism evidence="5 6">
    <name type="scientific">Sulfuriferula multivorans</name>
    <dbReference type="NCBI Taxonomy" id="1559896"/>
    <lineage>
        <taxon>Bacteria</taxon>
        <taxon>Pseudomonadati</taxon>
        <taxon>Pseudomonadota</taxon>
        <taxon>Betaproteobacteria</taxon>
        <taxon>Nitrosomonadales</taxon>
        <taxon>Sulfuricellaceae</taxon>
        <taxon>Sulfuriferula</taxon>
    </lineage>
</organism>
<protein>
    <submittedName>
        <fullName evidence="5">EAL domain-containing protein</fullName>
    </submittedName>
</protein>
<dbReference type="Pfam" id="PF09984">
    <property type="entry name" value="sCache_4"/>
    <property type="match status" value="1"/>
</dbReference>
<dbReference type="GO" id="GO:0071111">
    <property type="term" value="F:cyclic-guanylate-specific phosphodiesterase activity"/>
    <property type="evidence" value="ECO:0007669"/>
    <property type="project" value="InterPro"/>
</dbReference>
<dbReference type="PANTHER" id="PTHR33121:SF23">
    <property type="entry name" value="CYCLIC DI-GMP PHOSPHODIESTERASE PDEB"/>
    <property type="match status" value="1"/>
</dbReference>
<accession>A0A7C9K7P3</accession>
<dbReference type="SMART" id="SM00304">
    <property type="entry name" value="HAMP"/>
    <property type="match status" value="1"/>
</dbReference>
<evidence type="ECO:0000259" key="4">
    <source>
        <dbReference type="PROSITE" id="PS50887"/>
    </source>
</evidence>
<dbReference type="InterPro" id="IPR035919">
    <property type="entry name" value="EAL_sf"/>
</dbReference>
<evidence type="ECO:0000259" key="2">
    <source>
        <dbReference type="PROSITE" id="PS50883"/>
    </source>
</evidence>
<keyword evidence="1" id="KW-0472">Membrane</keyword>
<dbReference type="EMBL" id="JAAFGW010000005">
    <property type="protein sequence ID" value="NDP46895.1"/>
    <property type="molecule type" value="Genomic_DNA"/>
</dbReference>
<evidence type="ECO:0000259" key="3">
    <source>
        <dbReference type="PROSITE" id="PS50885"/>
    </source>
</evidence>
<comment type="caution">
    <text evidence="5">The sequence shown here is derived from an EMBL/GenBank/DDBJ whole genome shotgun (WGS) entry which is preliminary data.</text>
</comment>
<dbReference type="Gene3D" id="6.10.340.10">
    <property type="match status" value="1"/>
</dbReference>
<evidence type="ECO:0000313" key="6">
    <source>
        <dbReference type="Proteomes" id="UP000483432"/>
    </source>
</evidence>
<dbReference type="PROSITE" id="PS50883">
    <property type="entry name" value="EAL"/>
    <property type="match status" value="1"/>
</dbReference>
<dbReference type="PROSITE" id="PS50885">
    <property type="entry name" value="HAMP"/>
    <property type="match status" value="1"/>
</dbReference>
<sequence>MTASWGIRSRVIGLAVLPVAIVGMLLLFQLISGKIDDLDESLRTRAVAIARQLAPAAEYGVASGNIRVLQTLLEKTAIEPDVRGVAVFTENGLRLAQVGRGTWIDPENAKLPTGHIHLIEYPNRLVYYAPITRTEVAVNDYELIDIPAAESGKLAHLIGWVGLEVSRSATIQSQRDAILRSLLILLAGLSVSLYLAWRIGRQITRPILALTHTVSRIGEGHLDARVEQTGEAELGVLQRGINHMAAHLQAMQDQMQEKIDQATARLVYQASHDALTGLINRHEFEQRLERTLLSALQQGREHALCYMDLDQFKVINDTCGHAAGDELLLQLALMLKGNLRERDTLARLGGDEFALLLENCSIKDALEVADTFRSEVQRFRFKWEDRIFAVGMSVGMVAINRDSGTAANLLSAADAACYVAKDRGRNQIHLYEIRDIDLARHRGEMQWVTRIHRALEEGHLRLFWQEIRRTDAEAGNTRHVELLLRMKDDDGSDILPMAFIPAAERYSIMPALDSWVIEETLRLCKRYLAFRQAQHCLFAVNLSGASLKAPAFRQKLLAQLQENPAMGPHLCFEITETAAIGNLGVVNEFIEAMRAFGCSFALDDFGSGLSSFIYLKNLKVDFLKIDGAFVRDIATNPVDRSMVEAVHRIGHQMGLKTVAEYVESDEILAILRQIGVDYVQGNAVHSPEPLETLCGTTCL</sequence>
<dbReference type="SUPFAM" id="SSF141868">
    <property type="entry name" value="EAL domain-like"/>
    <property type="match status" value="1"/>
</dbReference>
<dbReference type="CDD" id="cd06225">
    <property type="entry name" value="HAMP"/>
    <property type="match status" value="1"/>
</dbReference>
<dbReference type="SMART" id="SM00267">
    <property type="entry name" value="GGDEF"/>
    <property type="match status" value="1"/>
</dbReference>
<dbReference type="CDD" id="cd01949">
    <property type="entry name" value="GGDEF"/>
    <property type="match status" value="1"/>
</dbReference>